<keyword evidence="2" id="KW-0812">Transmembrane</keyword>
<protein>
    <submittedName>
        <fullName evidence="3">Uncharacterized protein</fullName>
    </submittedName>
</protein>
<dbReference type="AlphaFoldDB" id="A0AAD1URW5"/>
<dbReference type="EMBL" id="CAMPGE010011263">
    <property type="protein sequence ID" value="CAI2370099.1"/>
    <property type="molecule type" value="Genomic_DNA"/>
</dbReference>
<evidence type="ECO:0000256" key="2">
    <source>
        <dbReference type="SAM" id="Phobius"/>
    </source>
</evidence>
<keyword evidence="2" id="KW-0472">Membrane</keyword>
<feature type="transmembrane region" description="Helical" evidence="2">
    <location>
        <begin position="6"/>
        <end position="27"/>
    </location>
</feature>
<comment type="caution">
    <text evidence="3">The sequence shown here is derived from an EMBL/GenBank/DDBJ whole genome shotgun (WGS) entry which is preliminary data.</text>
</comment>
<proteinExistence type="predicted"/>
<accession>A0AAD1URW5</accession>
<name>A0AAD1URW5_EUPCR</name>
<sequence>MSSKKLLYGVLGVGALIGAGIGLYYLLKDDEDKLRYDPKIHTKEKLLSLFQEFEVEYADLFLHWYSMLAAKEKQVGKGNIDVIAMERFKDQITQLTEQVDEEILSRNNINAAIFDKMIEANKQDSAVIGFKDRMNRNYNRLITVQKPRFDFDFPKEITKEEYFIYLKLAYAKFRYEVYNKVQAILSQTGQILIAQDQYEEVVESVSLSNIKELAYKKCGFPAIKGEEVEKTVMKAYLVHVQTDESLRKKISALQKFHQELILQIPQGKMIQGVDRDPLEVFNKEAEYEKLFVKNKSITDITYATLESQKSLNTSEESKKNNGSFSFLGTKKEQQMLVQEFLNRKKFTPEEIKEELEGLDEEKIAEILKRSQDNKDFPIIEEEGDHNSQHDEVENDDVIAESVEMRNSF</sequence>
<gene>
    <name evidence="3" type="ORF">ECRASSUSDP1_LOCUS11407</name>
</gene>
<evidence type="ECO:0000313" key="3">
    <source>
        <dbReference type="EMBL" id="CAI2370099.1"/>
    </source>
</evidence>
<feature type="region of interest" description="Disordered" evidence="1">
    <location>
        <begin position="374"/>
        <end position="395"/>
    </location>
</feature>
<evidence type="ECO:0000313" key="4">
    <source>
        <dbReference type="Proteomes" id="UP001295684"/>
    </source>
</evidence>
<dbReference type="Proteomes" id="UP001295684">
    <property type="component" value="Unassembled WGS sequence"/>
</dbReference>
<organism evidence="3 4">
    <name type="scientific">Euplotes crassus</name>
    <dbReference type="NCBI Taxonomy" id="5936"/>
    <lineage>
        <taxon>Eukaryota</taxon>
        <taxon>Sar</taxon>
        <taxon>Alveolata</taxon>
        <taxon>Ciliophora</taxon>
        <taxon>Intramacronucleata</taxon>
        <taxon>Spirotrichea</taxon>
        <taxon>Hypotrichia</taxon>
        <taxon>Euplotida</taxon>
        <taxon>Euplotidae</taxon>
        <taxon>Moneuplotes</taxon>
    </lineage>
</organism>
<keyword evidence="4" id="KW-1185">Reference proteome</keyword>
<reference evidence="3" key="1">
    <citation type="submission" date="2023-07" db="EMBL/GenBank/DDBJ databases">
        <authorList>
            <consortium name="AG Swart"/>
            <person name="Singh M."/>
            <person name="Singh A."/>
            <person name="Seah K."/>
            <person name="Emmerich C."/>
        </authorList>
    </citation>
    <scope>NUCLEOTIDE SEQUENCE</scope>
    <source>
        <strain evidence="3">DP1</strain>
    </source>
</reference>
<keyword evidence="2" id="KW-1133">Transmembrane helix</keyword>
<evidence type="ECO:0000256" key="1">
    <source>
        <dbReference type="SAM" id="MobiDB-lite"/>
    </source>
</evidence>